<comment type="caution">
    <text evidence="3">The sequence shown here is derived from an EMBL/GenBank/DDBJ whole genome shotgun (WGS) entry which is preliminary data.</text>
</comment>
<dbReference type="GeneID" id="86056727"/>
<dbReference type="Pfam" id="PF14470">
    <property type="entry name" value="bPH_3"/>
    <property type="match status" value="1"/>
</dbReference>
<dbReference type="Proteomes" id="UP000436047">
    <property type="component" value="Unassembled WGS sequence"/>
</dbReference>
<organism evidence="3 4">
    <name type="scientific">Eisenbergiella porci</name>
    <dbReference type="NCBI Taxonomy" id="2652274"/>
    <lineage>
        <taxon>Bacteria</taxon>
        <taxon>Bacillati</taxon>
        <taxon>Bacillota</taxon>
        <taxon>Clostridia</taxon>
        <taxon>Lachnospirales</taxon>
        <taxon>Lachnospiraceae</taxon>
        <taxon>Eisenbergiella</taxon>
    </lineage>
</organism>
<dbReference type="EMBL" id="VUMI01000081">
    <property type="protein sequence ID" value="MSS91816.1"/>
    <property type="molecule type" value="Genomic_DNA"/>
</dbReference>
<reference evidence="3 4" key="1">
    <citation type="submission" date="2019-08" db="EMBL/GenBank/DDBJ databases">
        <title>In-depth cultivation of the pig gut microbiome towards novel bacterial diversity and tailored functional studies.</title>
        <authorList>
            <person name="Wylensek D."/>
            <person name="Hitch T.C.A."/>
            <person name="Clavel T."/>
        </authorList>
    </citation>
    <scope>NUCLEOTIDE SEQUENCE [LARGE SCALE GENOMIC DNA]</scope>
    <source>
        <strain evidence="3 4">WCA-389-WT-23B</strain>
    </source>
</reference>
<dbReference type="InterPro" id="IPR039519">
    <property type="entry name" value="YokE-like_PH"/>
</dbReference>
<evidence type="ECO:0000259" key="1">
    <source>
        <dbReference type="Pfam" id="PF12773"/>
    </source>
</evidence>
<sequence>MALIKCPECGKEISNKARACPNCGMPIIQDDNLSLEASEHGIIICRKCGYSIPANHKYCDNCGEKLGNCVEIIRNDSFDIDTLDKTENTHLQRVLLDGEDVKFIAKGTLFSSVGILVCTNIRLFFLNRGILYGGIYKEINLRHVNSIYKKNKLLYSEIYIETGASVIPVLNVKKEVADSFVRSVNELLRKSLPMV</sequence>
<evidence type="ECO:0000259" key="2">
    <source>
        <dbReference type="Pfam" id="PF14470"/>
    </source>
</evidence>
<protein>
    <submittedName>
        <fullName evidence="3">Zinc-ribbon domain-containing protein</fullName>
    </submittedName>
</protein>
<dbReference type="AlphaFoldDB" id="A0A6N7W978"/>
<dbReference type="InterPro" id="IPR025874">
    <property type="entry name" value="DZR"/>
</dbReference>
<name>A0A6N7W978_9FIRM</name>
<keyword evidence="4" id="KW-1185">Reference proteome</keyword>
<feature type="domain" description="YokE-like PH" evidence="2">
    <location>
        <begin position="97"/>
        <end position="186"/>
    </location>
</feature>
<evidence type="ECO:0000313" key="3">
    <source>
        <dbReference type="EMBL" id="MSS91816.1"/>
    </source>
</evidence>
<feature type="domain" description="DZANK-type" evidence="1">
    <location>
        <begin position="6"/>
        <end position="63"/>
    </location>
</feature>
<accession>A0A6N7W978</accession>
<gene>
    <name evidence="3" type="ORF">FYJ45_27465</name>
</gene>
<evidence type="ECO:0000313" key="4">
    <source>
        <dbReference type="Proteomes" id="UP000436047"/>
    </source>
</evidence>
<dbReference type="Pfam" id="PF12773">
    <property type="entry name" value="DZR"/>
    <property type="match status" value="1"/>
</dbReference>
<dbReference type="RefSeq" id="WP_154468179.1">
    <property type="nucleotide sequence ID" value="NZ_VUMI01000081.1"/>
</dbReference>
<proteinExistence type="predicted"/>